<keyword evidence="2 5" id="KW-0808">Transferase</keyword>
<feature type="binding site" evidence="2">
    <location>
        <position position="25"/>
    </location>
    <ligand>
        <name>Mg(2+)</name>
        <dbReference type="ChEBI" id="CHEBI:18420"/>
        <label>4</label>
    </ligand>
</feature>
<feature type="binding site" evidence="2">
    <location>
        <position position="70"/>
    </location>
    <ligand>
        <name>Mg(2+)</name>
        <dbReference type="ChEBI" id="CHEBI:18420"/>
        <label>3</label>
    </ligand>
</feature>
<comment type="similarity">
    <text evidence="2">Belongs to the thiamine-monophosphate kinase family.</text>
</comment>
<evidence type="ECO:0000256" key="2">
    <source>
        <dbReference type="HAMAP-Rule" id="MF_02128"/>
    </source>
</evidence>
<dbReference type="SUPFAM" id="SSF56042">
    <property type="entry name" value="PurM C-terminal domain-like"/>
    <property type="match status" value="1"/>
</dbReference>
<comment type="pathway">
    <text evidence="2">Cofactor biosynthesis; thiamine diphosphate biosynthesis; thiamine diphosphate from thiamine phosphate: step 1/1.</text>
</comment>
<feature type="domain" description="PurM-like N-terminal" evidence="3">
    <location>
        <begin position="23"/>
        <end position="131"/>
    </location>
</feature>
<reference evidence="5 6" key="1">
    <citation type="submission" date="2018-12" db="EMBL/GenBank/DDBJ databases">
        <title>Complete genome sequence of Iodobacter sp. H11R3.</title>
        <authorList>
            <person name="Bae J.-W."/>
        </authorList>
    </citation>
    <scope>NUCLEOTIDE SEQUENCE [LARGE SCALE GENOMIC DNA]</scope>
    <source>
        <strain evidence="5 6">H11R3</strain>
    </source>
</reference>
<protein>
    <recommendedName>
        <fullName evidence="2">Thiamine-monophosphate kinase</fullName>
        <shortName evidence="2">TMP kinase</shortName>
        <shortName evidence="2">Thiamine-phosphate kinase</shortName>
        <ecNumber evidence="2">2.7.4.16</ecNumber>
    </recommendedName>
</protein>
<keyword evidence="2 5" id="KW-0418">Kinase</keyword>
<organism evidence="5 6">
    <name type="scientific">Iodobacter ciconiae</name>
    <dbReference type="NCBI Taxonomy" id="2496266"/>
    <lineage>
        <taxon>Bacteria</taxon>
        <taxon>Pseudomonadati</taxon>
        <taxon>Pseudomonadota</taxon>
        <taxon>Betaproteobacteria</taxon>
        <taxon>Neisseriales</taxon>
        <taxon>Chitinibacteraceae</taxon>
        <taxon>Iodobacter</taxon>
    </lineage>
</organism>
<feature type="binding site" evidence="2">
    <location>
        <position position="70"/>
    </location>
    <ligand>
        <name>Mg(2+)</name>
        <dbReference type="ChEBI" id="CHEBI:18420"/>
        <label>4</label>
    </ligand>
</feature>
<comment type="function">
    <text evidence="2">Catalyzes the ATP-dependent phosphorylation of thiamine-monophosphate (TMP) to form thiamine-pyrophosphate (TPP), the active form of vitamin B1.</text>
</comment>
<feature type="binding site" evidence="2">
    <location>
        <position position="209"/>
    </location>
    <ligand>
        <name>Mg(2+)</name>
        <dbReference type="ChEBI" id="CHEBI:18420"/>
        <label>5</label>
    </ligand>
</feature>
<feature type="binding site" evidence="2">
    <location>
        <position position="141"/>
    </location>
    <ligand>
        <name>ATP</name>
        <dbReference type="ChEBI" id="CHEBI:30616"/>
    </ligand>
</feature>
<feature type="binding site" evidence="2">
    <location>
        <begin position="116"/>
        <end position="117"/>
    </location>
    <ligand>
        <name>ATP</name>
        <dbReference type="ChEBI" id="CHEBI:30616"/>
    </ligand>
</feature>
<dbReference type="EMBL" id="CP034433">
    <property type="protein sequence ID" value="AZN36296.1"/>
    <property type="molecule type" value="Genomic_DNA"/>
</dbReference>
<feature type="binding site" evidence="2">
    <location>
        <position position="40"/>
    </location>
    <ligand>
        <name>Mg(2+)</name>
        <dbReference type="ChEBI" id="CHEBI:18420"/>
        <label>4</label>
    </ligand>
</feature>
<dbReference type="InterPro" id="IPR006283">
    <property type="entry name" value="ThiL-like"/>
</dbReference>
<feature type="binding site" evidence="2">
    <location>
        <position position="312"/>
    </location>
    <ligand>
        <name>substrate</name>
    </ligand>
</feature>
<feature type="binding site" evidence="2">
    <location>
        <position position="117"/>
    </location>
    <ligand>
        <name>Mg(2+)</name>
        <dbReference type="ChEBI" id="CHEBI:18420"/>
        <label>1</label>
    </ligand>
</feature>
<dbReference type="InterPro" id="IPR010918">
    <property type="entry name" value="PurM-like_C_dom"/>
</dbReference>
<dbReference type="RefSeq" id="WP_125972842.1">
    <property type="nucleotide sequence ID" value="NZ_CP034433.1"/>
</dbReference>
<evidence type="ECO:0000259" key="4">
    <source>
        <dbReference type="Pfam" id="PF02769"/>
    </source>
</evidence>
<comment type="miscellaneous">
    <text evidence="2">Reaction mechanism of ThiL seems to utilize a direct, inline transfer of the gamma-phosphate of ATP to TMP rather than a phosphorylated enzyme intermediate.</text>
</comment>
<proteinExistence type="inferred from homology"/>
<dbReference type="UniPathway" id="UPA00060">
    <property type="reaction ID" value="UER00142"/>
</dbReference>
<comment type="caution">
    <text evidence="2">Lacks conserved residue(s) required for the propagation of feature annotation.</text>
</comment>
<dbReference type="GO" id="GO:0005524">
    <property type="term" value="F:ATP binding"/>
    <property type="evidence" value="ECO:0007669"/>
    <property type="project" value="UniProtKB-UniRule"/>
</dbReference>
<evidence type="ECO:0000313" key="6">
    <source>
        <dbReference type="Proteomes" id="UP000282438"/>
    </source>
</evidence>
<dbReference type="InterPro" id="IPR036921">
    <property type="entry name" value="PurM-like_N_sf"/>
</dbReference>
<dbReference type="NCBIfam" id="TIGR01379">
    <property type="entry name" value="thiL"/>
    <property type="match status" value="1"/>
</dbReference>
<feature type="binding site" evidence="2">
    <location>
        <position position="70"/>
    </location>
    <ligand>
        <name>Mg(2+)</name>
        <dbReference type="ChEBI" id="CHEBI:18420"/>
        <label>2</label>
    </ligand>
</feature>
<gene>
    <name evidence="2 5" type="primary">thiL</name>
    <name evidence="5" type="ORF">EJO50_07225</name>
</gene>
<keyword evidence="1 2" id="KW-0784">Thiamine biosynthesis</keyword>
<feature type="binding site" evidence="2">
    <location>
        <position position="42"/>
    </location>
    <ligand>
        <name>Mg(2+)</name>
        <dbReference type="ChEBI" id="CHEBI:18420"/>
        <label>1</label>
    </ligand>
</feature>
<keyword evidence="2" id="KW-0067">ATP-binding</keyword>
<feature type="binding site" evidence="2">
    <location>
        <position position="208"/>
    </location>
    <ligand>
        <name>ATP</name>
        <dbReference type="ChEBI" id="CHEBI:30616"/>
    </ligand>
</feature>
<feature type="binding site" evidence="2">
    <location>
        <position position="206"/>
    </location>
    <ligand>
        <name>Mg(2+)</name>
        <dbReference type="ChEBI" id="CHEBI:18420"/>
        <label>3</label>
    </ligand>
</feature>
<dbReference type="EC" id="2.7.4.16" evidence="2"/>
<dbReference type="CDD" id="cd02194">
    <property type="entry name" value="ThiL"/>
    <property type="match status" value="1"/>
</dbReference>
<dbReference type="HAMAP" id="MF_02128">
    <property type="entry name" value="TMP_kinase"/>
    <property type="match status" value="1"/>
</dbReference>
<dbReference type="Proteomes" id="UP000282438">
    <property type="component" value="Chromosome"/>
</dbReference>
<dbReference type="OrthoDB" id="9802811at2"/>
<dbReference type="Pfam" id="PF02769">
    <property type="entry name" value="AIRS_C"/>
    <property type="match status" value="1"/>
</dbReference>
<dbReference type="SUPFAM" id="SSF55326">
    <property type="entry name" value="PurM N-terminal domain-like"/>
    <property type="match status" value="1"/>
</dbReference>
<feature type="binding site" evidence="2">
    <location>
        <position position="25"/>
    </location>
    <ligand>
        <name>Mg(2+)</name>
        <dbReference type="ChEBI" id="CHEBI:18420"/>
        <label>3</label>
    </ligand>
</feature>
<sequence>MNEFDLITHYFKRPAKNADLGVGDDAALVSVAAGHQLAISADMLVEGRHFFSDANPERLGCKALAVNLSDLAAMGAKPSWFTLSLALPKMDEPWLAAFSRGLFAMADQHDISLIGGDTTCGPLTIAIQIAGSLPRGQALLRSGAKPGDEVWVSGALGAAAAAVMHRTGRVSLPDDVAERCDLRLDLPIPRIELGLRLRGIASAALDISDGLLADLRHICEQSACGAEVWMDAVPFAGELDALPESLRYEAFLAGGDDYELCFTAAPDQHKAIIALADELKLGLTHIGKIIQGTTVHLIDAKQQHLPIIFHGFDHFAYES</sequence>
<dbReference type="Gene3D" id="3.30.1330.10">
    <property type="entry name" value="PurM-like, N-terminal domain"/>
    <property type="match status" value="1"/>
</dbReference>
<dbReference type="GO" id="GO:0000287">
    <property type="term" value="F:magnesium ion binding"/>
    <property type="evidence" value="ECO:0007669"/>
    <property type="project" value="UniProtKB-UniRule"/>
</dbReference>
<feature type="binding site" evidence="2">
    <location>
        <position position="42"/>
    </location>
    <ligand>
        <name>Mg(2+)</name>
        <dbReference type="ChEBI" id="CHEBI:18420"/>
        <label>2</label>
    </ligand>
</feature>
<keyword evidence="2" id="KW-0460">Magnesium</keyword>
<dbReference type="KEGG" id="iod:EJO50_07225"/>
<dbReference type="InterPro" id="IPR036676">
    <property type="entry name" value="PurM-like_C_sf"/>
</dbReference>
<dbReference type="GO" id="GO:0009228">
    <property type="term" value="P:thiamine biosynthetic process"/>
    <property type="evidence" value="ECO:0007669"/>
    <property type="project" value="UniProtKB-KW"/>
</dbReference>
<evidence type="ECO:0000313" key="5">
    <source>
        <dbReference type="EMBL" id="AZN36296.1"/>
    </source>
</evidence>
<accession>A0A3S8ZS37</accession>
<dbReference type="Pfam" id="PF00586">
    <property type="entry name" value="AIRS"/>
    <property type="match status" value="1"/>
</dbReference>
<dbReference type="GO" id="GO:0009229">
    <property type="term" value="P:thiamine diphosphate biosynthetic process"/>
    <property type="evidence" value="ECO:0007669"/>
    <property type="project" value="UniProtKB-UniRule"/>
</dbReference>
<evidence type="ECO:0000256" key="1">
    <source>
        <dbReference type="ARBA" id="ARBA00022977"/>
    </source>
</evidence>
<feature type="binding site" evidence="2">
    <location>
        <position position="49"/>
    </location>
    <ligand>
        <name>substrate</name>
    </ligand>
</feature>
<dbReference type="GO" id="GO:0009030">
    <property type="term" value="F:thiamine-phosphate kinase activity"/>
    <property type="evidence" value="ECO:0007669"/>
    <property type="project" value="UniProtKB-UniRule"/>
</dbReference>
<dbReference type="PANTHER" id="PTHR30270:SF0">
    <property type="entry name" value="THIAMINE-MONOPHOSPHATE KINASE"/>
    <property type="match status" value="1"/>
</dbReference>
<dbReference type="PANTHER" id="PTHR30270">
    <property type="entry name" value="THIAMINE-MONOPHOSPHATE KINASE"/>
    <property type="match status" value="1"/>
</dbReference>
<dbReference type="Gene3D" id="3.90.650.10">
    <property type="entry name" value="PurM-like C-terminal domain"/>
    <property type="match status" value="1"/>
</dbReference>
<feature type="binding site" evidence="2">
    <location>
        <position position="256"/>
    </location>
    <ligand>
        <name>substrate</name>
    </ligand>
</feature>
<dbReference type="PIRSF" id="PIRSF005303">
    <property type="entry name" value="Thiam_monoph_kin"/>
    <property type="match status" value="1"/>
</dbReference>
<name>A0A3S8ZS37_9NEIS</name>
<keyword evidence="6" id="KW-1185">Reference proteome</keyword>
<keyword evidence="2" id="KW-0479">Metal-binding</keyword>
<evidence type="ECO:0000259" key="3">
    <source>
        <dbReference type="Pfam" id="PF00586"/>
    </source>
</evidence>
<comment type="catalytic activity">
    <reaction evidence="2">
        <text>thiamine phosphate + ATP = thiamine diphosphate + ADP</text>
        <dbReference type="Rhea" id="RHEA:15913"/>
        <dbReference type="ChEBI" id="CHEBI:30616"/>
        <dbReference type="ChEBI" id="CHEBI:37575"/>
        <dbReference type="ChEBI" id="CHEBI:58937"/>
        <dbReference type="ChEBI" id="CHEBI:456216"/>
        <dbReference type="EC" id="2.7.4.16"/>
    </reaction>
</comment>
<feature type="domain" description="PurM-like C-terminal" evidence="4">
    <location>
        <begin position="145"/>
        <end position="296"/>
    </location>
</feature>
<dbReference type="AlphaFoldDB" id="A0A3S8ZS37"/>
<keyword evidence="2" id="KW-0547">Nucleotide-binding</keyword>
<dbReference type="InterPro" id="IPR016188">
    <property type="entry name" value="PurM-like_N"/>
</dbReference>